<gene>
    <name evidence="6" type="ORF">EAV92_00490</name>
</gene>
<dbReference type="SUPFAM" id="SSF47413">
    <property type="entry name" value="lambda repressor-like DNA-binding domains"/>
    <property type="match status" value="1"/>
</dbReference>
<dbReference type="PANTHER" id="PTHR30146">
    <property type="entry name" value="LACI-RELATED TRANSCRIPTIONAL REPRESSOR"/>
    <property type="match status" value="1"/>
</dbReference>
<dbReference type="CDD" id="cd01392">
    <property type="entry name" value="HTH_LacI"/>
    <property type="match status" value="1"/>
</dbReference>
<dbReference type="Proteomes" id="UP000269097">
    <property type="component" value="Chromosome"/>
</dbReference>
<feature type="region of interest" description="Disordered" evidence="4">
    <location>
        <begin position="325"/>
        <end position="344"/>
    </location>
</feature>
<keyword evidence="2" id="KW-0238">DNA-binding</keyword>
<organism evidence="6 7">
    <name type="scientific">Cohnella candidum</name>
    <dbReference type="NCBI Taxonomy" id="2674991"/>
    <lineage>
        <taxon>Bacteria</taxon>
        <taxon>Bacillati</taxon>
        <taxon>Bacillota</taxon>
        <taxon>Bacilli</taxon>
        <taxon>Bacillales</taxon>
        <taxon>Paenibacillaceae</taxon>
        <taxon>Cohnella</taxon>
    </lineage>
</organism>
<dbReference type="InterPro" id="IPR000843">
    <property type="entry name" value="HTH_LacI"/>
</dbReference>
<keyword evidence="1" id="KW-0805">Transcription regulation</keyword>
<dbReference type="AlphaFoldDB" id="A0A3G3JSN4"/>
<dbReference type="InterPro" id="IPR010982">
    <property type="entry name" value="Lambda_DNA-bd_dom_sf"/>
</dbReference>
<dbReference type="KEGG" id="coh:EAV92_00490"/>
<evidence type="ECO:0000313" key="6">
    <source>
        <dbReference type="EMBL" id="AYQ71218.1"/>
    </source>
</evidence>
<feature type="domain" description="HTH lacI-type" evidence="5">
    <location>
        <begin position="12"/>
        <end position="64"/>
    </location>
</feature>
<sequence>MTAGSADQRTAIRDIAGALGLSASTVSRALNGVYGVNEETRRLVRDKAEELGYIPHYGAKQLVGKSSQLVGVIMPEFEFEASSGFVFLLPAIQRELQRIGKDAIFFSVPFSRYPPKRLSYFIGSRGLDACVALPAFHGGHPLMEEALELGIPCVNFEGVTGPRCSSVVADDYQGGYLAAKRLLEEGHRHIGHIRGPSGLRICAERYEGFRDALREYGIEHSEELLEGGDFSGTSGARAAAALIDRRPDMTALFCANDLMAAGAIQALSQMGIAVPDRVSVCGYDGDTYSAYTVPPLTTIRHSRDLYAEKAVVLLQELLAGRQGRTEKVPPTMLERQSIGRRHAD</sequence>
<evidence type="ECO:0000313" key="7">
    <source>
        <dbReference type="Proteomes" id="UP000269097"/>
    </source>
</evidence>
<dbReference type="SMART" id="SM00354">
    <property type="entry name" value="HTH_LACI"/>
    <property type="match status" value="1"/>
</dbReference>
<keyword evidence="7" id="KW-1185">Reference proteome</keyword>
<evidence type="ECO:0000259" key="5">
    <source>
        <dbReference type="PROSITE" id="PS50932"/>
    </source>
</evidence>
<dbReference type="SUPFAM" id="SSF53822">
    <property type="entry name" value="Periplasmic binding protein-like I"/>
    <property type="match status" value="1"/>
</dbReference>
<dbReference type="InterPro" id="IPR046335">
    <property type="entry name" value="LacI/GalR-like_sensor"/>
</dbReference>
<evidence type="ECO:0000256" key="4">
    <source>
        <dbReference type="SAM" id="MobiDB-lite"/>
    </source>
</evidence>
<proteinExistence type="predicted"/>
<dbReference type="Gene3D" id="1.10.260.40">
    <property type="entry name" value="lambda repressor-like DNA-binding domains"/>
    <property type="match status" value="1"/>
</dbReference>
<dbReference type="Gene3D" id="3.40.50.2300">
    <property type="match status" value="2"/>
</dbReference>
<protein>
    <submittedName>
        <fullName evidence="6">LacI family transcriptional regulator</fullName>
    </submittedName>
</protein>
<dbReference type="CDD" id="cd06267">
    <property type="entry name" value="PBP1_LacI_sugar_binding-like"/>
    <property type="match status" value="1"/>
</dbReference>
<dbReference type="PROSITE" id="PS50932">
    <property type="entry name" value="HTH_LACI_2"/>
    <property type="match status" value="1"/>
</dbReference>
<evidence type="ECO:0000256" key="1">
    <source>
        <dbReference type="ARBA" id="ARBA00023015"/>
    </source>
</evidence>
<accession>A0A3G3JSN4</accession>
<dbReference type="InterPro" id="IPR028082">
    <property type="entry name" value="Peripla_BP_I"/>
</dbReference>
<evidence type="ECO:0000256" key="2">
    <source>
        <dbReference type="ARBA" id="ARBA00023125"/>
    </source>
</evidence>
<evidence type="ECO:0000256" key="3">
    <source>
        <dbReference type="ARBA" id="ARBA00023163"/>
    </source>
</evidence>
<dbReference type="GO" id="GO:0003700">
    <property type="term" value="F:DNA-binding transcription factor activity"/>
    <property type="evidence" value="ECO:0007669"/>
    <property type="project" value="TreeGrafter"/>
</dbReference>
<dbReference type="EMBL" id="CP033433">
    <property type="protein sequence ID" value="AYQ71218.1"/>
    <property type="molecule type" value="Genomic_DNA"/>
</dbReference>
<dbReference type="Pfam" id="PF13377">
    <property type="entry name" value="Peripla_BP_3"/>
    <property type="match status" value="1"/>
</dbReference>
<dbReference type="RefSeq" id="WP_123039282.1">
    <property type="nucleotide sequence ID" value="NZ_CP033433.1"/>
</dbReference>
<keyword evidence="3" id="KW-0804">Transcription</keyword>
<dbReference type="PANTHER" id="PTHR30146:SF24">
    <property type="entry name" value="XYLOSE OPERON REGULATORY PROTEIN"/>
    <property type="match status" value="1"/>
</dbReference>
<reference evidence="6 7" key="1">
    <citation type="submission" date="2018-10" db="EMBL/GenBank/DDBJ databases">
        <title>Genome Sequence of Cohnella sp.</title>
        <authorList>
            <person name="Srinivasan S."/>
            <person name="Kim M.K."/>
        </authorList>
    </citation>
    <scope>NUCLEOTIDE SEQUENCE [LARGE SCALE GENOMIC DNA]</scope>
    <source>
        <strain evidence="6 7">18JY8-7</strain>
    </source>
</reference>
<dbReference type="Pfam" id="PF00356">
    <property type="entry name" value="LacI"/>
    <property type="match status" value="1"/>
</dbReference>
<dbReference type="GO" id="GO:0000976">
    <property type="term" value="F:transcription cis-regulatory region binding"/>
    <property type="evidence" value="ECO:0007669"/>
    <property type="project" value="TreeGrafter"/>
</dbReference>
<name>A0A3G3JSN4_9BACL</name>